<evidence type="ECO:0000256" key="8">
    <source>
        <dbReference type="ARBA" id="ARBA00030003"/>
    </source>
</evidence>
<proteinExistence type="inferred from homology"/>
<comment type="similarity">
    <text evidence="2">Belongs to the type IA topoisomerase family.</text>
</comment>
<comment type="catalytic activity">
    <reaction evidence="1">
        <text>ATP-independent breakage of single-stranded DNA, followed by passage and rejoining.</text>
        <dbReference type="EC" id="5.6.2.1"/>
    </reaction>
</comment>
<keyword evidence="4" id="KW-0479">Metal-binding</keyword>
<dbReference type="PANTHER" id="PTHR11390:SF21">
    <property type="entry name" value="DNA TOPOISOMERASE 3-ALPHA"/>
    <property type="match status" value="1"/>
</dbReference>
<dbReference type="PANTHER" id="PTHR11390">
    <property type="entry name" value="PROKARYOTIC DNA TOPOISOMERASE"/>
    <property type="match status" value="1"/>
</dbReference>
<evidence type="ECO:0000256" key="9">
    <source>
        <dbReference type="ARBA" id="ARBA00031985"/>
    </source>
</evidence>
<dbReference type="Pfam" id="PF01131">
    <property type="entry name" value="Topoisom_bac"/>
    <property type="match status" value="1"/>
</dbReference>
<dbReference type="Pfam" id="PF01751">
    <property type="entry name" value="Toprim"/>
    <property type="match status" value="1"/>
</dbReference>
<dbReference type="AlphaFoldDB" id="A0A0S2KJ25"/>
<dbReference type="SMART" id="SM00436">
    <property type="entry name" value="TOP1Bc"/>
    <property type="match status" value="1"/>
</dbReference>
<dbReference type="Proteomes" id="UP000056252">
    <property type="component" value="Chromosome"/>
</dbReference>
<dbReference type="PROSITE" id="PS50880">
    <property type="entry name" value="TOPRIM"/>
    <property type="match status" value="1"/>
</dbReference>
<name>A0A0S2KJ25_9BACT</name>
<keyword evidence="7 14" id="KW-0413">Isomerase</keyword>
<evidence type="ECO:0000259" key="12">
    <source>
        <dbReference type="PROSITE" id="PS50880"/>
    </source>
</evidence>
<evidence type="ECO:0000259" key="13">
    <source>
        <dbReference type="PROSITE" id="PS52039"/>
    </source>
</evidence>
<evidence type="ECO:0000313" key="15">
    <source>
        <dbReference type="Proteomes" id="UP000056252"/>
    </source>
</evidence>
<dbReference type="GO" id="GO:0003917">
    <property type="term" value="F:DNA topoisomerase type I (single strand cut, ATP-independent) activity"/>
    <property type="evidence" value="ECO:0007669"/>
    <property type="project" value="UniProtKB-EC"/>
</dbReference>
<evidence type="ECO:0000256" key="10">
    <source>
        <dbReference type="ARBA" id="ARBA00032235"/>
    </source>
</evidence>
<dbReference type="InterPro" id="IPR013826">
    <property type="entry name" value="Topo_IA_cen_sub3"/>
</dbReference>
<keyword evidence="15" id="KW-1185">Reference proteome</keyword>
<keyword evidence="6" id="KW-0238">DNA-binding</keyword>
<dbReference type="PRINTS" id="PR00417">
    <property type="entry name" value="PRTPISMRASEI"/>
</dbReference>
<dbReference type="CDD" id="cd03362">
    <property type="entry name" value="TOPRIM_TopoIA_TopoIII"/>
    <property type="match status" value="1"/>
</dbReference>
<dbReference type="GO" id="GO:0006281">
    <property type="term" value="P:DNA repair"/>
    <property type="evidence" value="ECO:0007669"/>
    <property type="project" value="TreeGrafter"/>
</dbReference>
<dbReference type="GO" id="GO:0043597">
    <property type="term" value="C:cytoplasmic replication fork"/>
    <property type="evidence" value="ECO:0007669"/>
    <property type="project" value="TreeGrafter"/>
</dbReference>
<reference evidence="15" key="1">
    <citation type="submission" date="2015-11" db="EMBL/GenBank/DDBJ databases">
        <authorList>
            <person name="Holder M.E."/>
            <person name="Ajami N.J."/>
            <person name="Petrosino J.F."/>
        </authorList>
    </citation>
    <scope>NUCLEOTIDE SEQUENCE [LARGE SCALE GENOMIC DNA]</scope>
    <source>
        <strain evidence="15">F0113</strain>
    </source>
</reference>
<evidence type="ECO:0000256" key="11">
    <source>
        <dbReference type="ARBA" id="ARBA00032877"/>
    </source>
</evidence>
<dbReference type="InterPro" id="IPR034144">
    <property type="entry name" value="TOPRIM_TopoIII"/>
</dbReference>
<feature type="domain" description="Toprim" evidence="12">
    <location>
        <begin position="2"/>
        <end position="142"/>
    </location>
</feature>
<dbReference type="InterPro" id="IPR023405">
    <property type="entry name" value="Topo_IA_core_domain"/>
</dbReference>
<gene>
    <name evidence="14" type="ORF">AS203_03380</name>
</gene>
<dbReference type="SUPFAM" id="SSF56712">
    <property type="entry name" value="Prokaryotic type I DNA topoisomerase"/>
    <property type="match status" value="1"/>
</dbReference>
<dbReference type="InterPro" id="IPR003601">
    <property type="entry name" value="Topo_IA_2"/>
</dbReference>
<organism evidence="14 15">
    <name type="scientific">Hoylesella enoeca</name>
    <dbReference type="NCBI Taxonomy" id="76123"/>
    <lineage>
        <taxon>Bacteria</taxon>
        <taxon>Pseudomonadati</taxon>
        <taxon>Bacteroidota</taxon>
        <taxon>Bacteroidia</taxon>
        <taxon>Bacteroidales</taxon>
        <taxon>Prevotellaceae</taxon>
        <taxon>Hoylesella</taxon>
    </lineage>
</organism>
<keyword evidence="5" id="KW-0799">Topoisomerase</keyword>
<dbReference type="Gene3D" id="1.10.290.10">
    <property type="entry name" value="Topoisomerase I, domain 4"/>
    <property type="match status" value="1"/>
</dbReference>
<dbReference type="InterPro" id="IPR013824">
    <property type="entry name" value="Topo_IA_cen_sub1"/>
</dbReference>
<dbReference type="InterPro" id="IPR000380">
    <property type="entry name" value="Topo_IA"/>
</dbReference>
<dbReference type="InterPro" id="IPR006171">
    <property type="entry name" value="TOPRIM_dom"/>
</dbReference>
<dbReference type="InterPro" id="IPR013825">
    <property type="entry name" value="Topo_IA_cen_sub2"/>
</dbReference>
<evidence type="ECO:0000256" key="4">
    <source>
        <dbReference type="ARBA" id="ARBA00022723"/>
    </source>
</evidence>
<dbReference type="STRING" id="76123.AS203_03380"/>
<evidence type="ECO:0000256" key="7">
    <source>
        <dbReference type="ARBA" id="ARBA00023235"/>
    </source>
</evidence>
<dbReference type="PROSITE" id="PS52039">
    <property type="entry name" value="TOPO_IA_2"/>
    <property type="match status" value="1"/>
</dbReference>
<dbReference type="Gene3D" id="3.40.50.140">
    <property type="match status" value="1"/>
</dbReference>
<dbReference type="GO" id="GO:0046872">
    <property type="term" value="F:metal ion binding"/>
    <property type="evidence" value="ECO:0007669"/>
    <property type="project" value="UniProtKB-KW"/>
</dbReference>
<dbReference type="GO" id="GO:0003677">
    <property type="term" value="F:DNA binding"/>
    <property type="evidence" value="ECO:0007669"/>
    <property type="project" value="UniProtKB-KW"/>
</dbReference>
<feature type="domain" description="Topo IA-type catalytic" evidence="13">
    <location>
        <begin position="159"/>
        <end position="580"/>
    </location>
</feature>
<dbReference type="Pfam" id="PF13342">
    <property type="entry name" value="Toprim_Crpt"/>
    <property type="match status" value="1"/>
</dbReference>
<sequence>MTTCIIAEKPSVARDIARIVGANSRQDGYLEGNGYLVTWAMGHLIALAMPETYGFSAYKREYLPIRPNPFQLVVRQVRKDKEYISDPAALKQLKIIRSCFDRADRIIVATDAGREGELIFRWIYAHLGCRKPFYRLWISSLTDKAIREGMANLKSGNHYDSLYYSAKARSEADWLVGINASRALSIARRGGYSLGRVQTPTLAMVCRRYIENRDFSSVPYWKLSALMEKEGVSLKAIGITDYESEASAQTALATLRSQSRLKVESVARKVTHTSPPLLYDLTALQKEANRRHGFSADKTLSIAQSLYEKKITTYPRTGSRYISEDVFEEVPALLHKIGKPLSNPLNRHSVDNAKITDHHAIIPTGETPSGLLADEAILYNMVVTRFIEAFSPDSEEERMQVLFTDGTNTFTWKACRQISLGWKAVQKEVKSDDEEELLATLPNLTEGEPLPLLNAEITEHKTKSKPLYTEATLLSAMENAGKEVEDAESKKAMAECGIGTPATRANIIETLILRDYIRRDKKAIIPTEKGLAVYEIVKDKKIANAEMTGSWELALAAIEAGQMPPESFAQGINSYISTICEELLSLASEQKSYPTYRCPKCGSESVGIYAKVAKCRNKDCNFHVFREVCGTLLFEDNIRDLITTGRTPVLNGLTSKAGKKFNARLVLNEEYTTSFVFENKKGKQRGR</sequence>
<dbReference type="RefSeq" id="WP_060544187.1">
    <property type="nucleotide sequence ID" value="NZ_CP013195.1"/>
</dbReference>
<dbReference type="OrthoDB" id="9803554at2"/>
<dbReference type="GO" id="GO:0006310">
    <property type="term" value="P:DNA recombination"/>
    <property type="evidence" value="ECO:0007669"/>
    <property type="project" value="TreeGrafter"/>
</dbReference>
<dbReference type="InterPro" id="IPR005738">
    <property type="entry name" value="TopoIII"/>
</dbReference>
<dbReference type="InterPro" id="IPR003602">
    <property type="entry name" value="Topo_IA_DNA-bd_dom"/>
</dbReference>
<evidence type="ECO:0000313" key="14">
    <source>
        <dbReference type="EMBL" id="ALO48245.1"/>
    </source>
</evidence>
<dbReference type="Gene3D" id="1.10.460.10">
    <property type="entry name" value="Topoisomerase I, domain 2"/>
    <property type="match status" value="1"/>
</dbReference>
<evidence type="ECO:0000256" key="3">
    <source>
        <dbReference type="ARBA" id="ARBA00012891"/>
    </source>
</evidence>
<dbReference type="SMART" id="SM00493">
    <property type="entry name" value="TOPRIM"/>
    <property type="match status" value="1"/>
</dbReference>
<dbReference type="EMBL" id="CP013195">
    <property type="protein sequence ID" value="ALO48245.1"/>
    <property type="molecule type" value="Genomic_DNA"/>
</dbReference>
<evidence type="ECO:0000256" key="5">
    <source>
        <dbReference type="ARBA" id="ARBA00023029"/>
    </source>
</evidence>
<dbReference type="EC" id="5.6.2.1" evidence="3"/>
<dbReference type="KEGG" id="peo:AS203_03380"/>
<dbReference type="NCBIfam" id="TIGR01056">
    <property type="entry name" value="topB"/>
    <property type="match status" value="1"/>
</dbReference>
<dbReference type="CDD" id="cd00186">
    <property type="entry name" value="TOP1Ac"/>
    <property type="match status" value="1"/>
</dbReference>
<evidence type="ECO:0000256" key="6">
    <source>
        <dbReference type="ARBA" id="ARBA00023125"/>
    </source>
</evidence>
<evidence type="ECO:0000256" key="2">
    <source>
        <dbReference type="ARBA" id="ARBA00009446"/>
    </source>
</evidence>
<dbReference type="InterPro" id="IPR013497">
    <property type="entry name" value="Topo_IA_cen"/>
</dbReference>
<dbReference type="InterPro" id="IPR025589">
    <property type="entry name" value="Toprim_C_rpt"/>
</dbReference>
<dbReference type="SMART" id="SM00437">
    <property type="entry name" value="TOP1Ac"/>
    <property type="match status" value="1"/>
</dbReference>
<dbReference type="GO" id="GO:0006265">
    <property type="term" value="P:DNA topological change"/>
    <property type="evidence" value="ECO:0007669"/>
    <property type="project" value="InterPro"/>
</dbReference>
<evidence type="ECO:0000256" key="1">
    <source>
        <dbReference type="ARBA" id="ARBA00000213"/>
    </source>
</evidence>
<protein>
    <recommendedName>
        <fullName evidence="3">DNA topoisomerase</fullName>
        <ecNumber evidence="3">5.6.2.1</ecNumber>
    </recommendedName>
    <alternativeName>
        <fullName evidence="11">Omega-protein</fullName>
    </alternativeName>
    <alternativeName>
        <fullName evidence="10">Relaxing enzyme</fullName>
    </alternativeName>
    <alternativeName>
        <fullName evidence="8">Swivelase</fullName>
    </alternativeName>
    <alternativeName>
        <fullName evidence="9">Untwisting enzyme</fullName>
    </alternativeName>
</protein>
<accession>A0A0S2KJ25</accession>
<dbReference type="Gene3D" id="2.70.20.10">
    <property type="entry name" value="Topoisomerase I, domain 3"/>
    <property type="match status" value="1"/>
</dbReference>